<dbReference type="SUPFAM" id="SSF56935">
    <property type="entry name" value="Porins"/>
    <property type="match status" value="1"/>
</dbReference>
<dbReference type="GO" id="GO:0044718">
    <property type="term" value="P:siderophore transmembrane transport"/>
    <property type="evidence" value="ECO:0007669"/>
    <property type="project" value="TreeGrafter"/>
</dbReference>
<dbReference type="InterPro" id="IPR036942">
    <property type="entry name" value="Beta-barrel_TonB_sf"/>
</dbReference>
<keyword evidence="6" id="KW-0998">Cell outer membrane</keyword>
<feature type="chain" id="PRO_5032603357" evidence="7">
    <location>
        <begin position="23"/>
        <end position="1039"/>
    </location>
</feature>
<keyword evidence="4" id="KW-0812">Transmembrane</keyword>
<evidence type="ECO:0000256" key="7">
    <source>
        <dbReference type="SAM" id="SignalP"/>
    </source>
</evidence>
<keyword evidence="5" id="KW-0472">Membrane</keyword>
<organism evidence="9 10">
    <name type="scientific">Parvularcula dongshanensis</name>
    <dbReference type="NCBI Taxonomy" id="1173995"/>
    <lineage>
        <taxon>Bacteria</taxon>
        <taxon>Pseudomonadati</taxon>
        <taxon>Pseudomonadota</taxon>
        <taxon>Alphaproteobacteria</taxon>
        <taxon>Parvularculales</taxon>
        <taxon>Parvularculaceae</taxon>
        <taxon>Parvularcula</taxon>
    </lineage>
</organism>
<dbReference type="Pfam" id="PF13620">
    <property type="entry name" value="CarboxypepD_reg"/>
    <property type="match status" value="1"/>
</dbReference>
<dbReference type="EMBL" id="JACHOB010000001">
    <property type="protein sequence ID" value="MBB4657806.1"/>
    <property type="molecule type" value="Genomic_DNA"/>
</dbReference>
<dbReference type="Pfam" id="PF25183">
    <property type="entry name" value="OMP_b-brl_4"/>
    <property type="match status" value="2"/>
</dbReference>
<evidence type="ECO:0000259" key="8">
    <source>
        <dbReference type="Pfam" id="PF25183"/>
    </source>
</evidence>
<sequence>MNFKTLLAAGAAVSALSTVAVAQDITGAIRGTVTDEAGSPLSGANVSITDTQTGQTRRFTTDDSGSFSARNLSVSGSYTVTASASGYQPEQTEGLRLSLGNTQTLTFDLASGTTDEIVVVGTRQIVDVATGPAAVFNLETLESTPAINRDIKDVVRIDPRLYLDESNVDAIQCAGANPRYNSLTVDGIRLNDNFGLNSNGYPTERIPFSYDSIEQVSVELAPFDVEYGGFTACNINAVSKSGQNEFFGSAFADYTADELQGDKAGDRDIDNGNYDEWRYGVSVGGPVIPDTLFFFASYEKLEGQDLFGNNTPTGKGITDAQFQEIVDIAQSVYGYTVSDLPSVLANKDEKFLGKLDWNINDDHRASFTYNYNEGFSNSPSDGDPDELPEFNHFYKRGATLNSYVGSLYSNWTDRLSTEFRVSYIDLENLQQSYGADTGFGEVQIAVPGGDGGRTTVYLGEDDSRQSNELNYELLTLKAKADYEVGNHIITIGAEREEFDVFNLFVQETGGEFRFDSVEDFRNGDLNRIIYENAAGTNNPDDGAAKFGYEITTAYLQDVWQATTDLQITAGVRWDYYTSDDRPNYNPLFQGQYGIRNDDNLEGKGLVQPRVAFNWDAGANVSVRGGVGLFSGGNPNVWISNNYSNNGVTLYEFQERGTNILTDYTYSGGGQPIFDIPDEALAEVAAAQGGGPVNALDPNFDLPAEWKYALGATINFDTSPRFLGEGMRLDLDALYSKTKEAAIVKPLAYIEDIARGDASVAPDGRPIYPGGAGDFVLTNTDDKGDALVLSASLSAGYDFGLDWSLGYAYTDATDVNPMTSSVASSNFSSYDTSDAVFPRAYTSDYEIPHRFTMRLDYAHDFVPNYETRFSLFGQAFEGSPFSYVFGNNAFETGGLVFPDDRQLLYVPISAGDPLVASAPQEFYEFVANNEDLRKHVGGIAPRNGFNNDWSTKFDLRVEQQFPGVLEGHAASAFVILENVGNFLDSDWGQQTTYGFPEDAPIVDAEIVNGQYVYTNFQEPGTSTVLNSSLWSIRLGVRYEF</sequence>
<feature type="domain" description="TonB-dependent transporter Oar-like beta-barrel" evidence="8">
    <location>
        <begin position="238"/>
        <end position="304"/>
    </location>
</feature>
<name>A0A840HY76_9PROT</name>
<feature type="signal peptide" evidence="7">
    <location>
        <begin position="1"/>
        <end position="22"/>
    </location>
</feature>
<dbReference type="RefSeq" id="WP_183815191.1">
    <property type="nucleotide sequence ID" value="NZ_JACHOB010000001.1"/>
</dbReference>
<gene>
    <name evidence="9" type="ORF">GGQ59_000306</name>
</gene>
<evidence type="ECO:0000313" key="10">
    <source>
        <dbReference type="Proteomes" id="UP000563524"/>
    </source>
</evidence>
<evidence type="ECO:0000256" key="5">
    <source>
        <dbReference type="ARBA" id="ARBA00023136"/>
    </source>
</evidence>
<evidence type="ECO:0000256" key="4">
    <source>
        <dbReference type="ARBA" id="ARBA00022692"/>
    </source>
</evidence>
<evidence type="ECO:0000256" key="6">
    <source>
        <dbReference type="ARBA" id="ARBA00023237"/>
    </source>
</evidence>
<feature type="domain" description="TonB-dependent transporter Oar-like beta-barrel" evidence="8">
    <location>
        <begin position="345"/>
        <end position="887"/>
    </location>
</feature>
<dbReference type="InterPro" id="IPR039426">
    <property type="entry name" value="TonB-dep_rcpt-like"/>
</dbReference>
<protein>
    <submittedName>
        <fullName evidence="9">Outer membrane receptor for ferrienterochelin and colicin</fullName>
    </submittedName>
</protein>
<comment type="caution">
    <text evidence="9">The sequence shown here is derived from an EMBL/GenBank/DDBJ whole genome shotgun (WGS) entry which is preliminary data.</text>
</comment>
<proteinExistence type="predicted"/>
<comment type="subcellular location">
    <subcellularLocation>
        <location evidence="1">Cell outer membrane</location>
        <topology evidence="1">Multi-pass membrane protein</topology>
    </subcellularLocation>
</comment>
<keyword evidence="2" id="KW-0813">Transport</keyword>
<dbReference type="AlphaFoldDB" id="A0A840HY76"/>
<evidence type="ECO:0000256" key="1">
    <source>
        <dbReference type="ARBA" id="ARBA00004571"/>
    </source>
</evidence>
<dbReference type="Proteomes" id="UP000563524">
    <property type="component" value="Unassembled WGS sequence"/>
</dbReference>
<dbReference type="InterPro" id="IPR057601">
    <property type="entry name" value="Oar-like_b-barrel"/>
</dbReference>
<dbReference type="GO" id="GO:0009279">
    <property type="term" value="C:cell outer membrane"/>
    <property type="evidence" value="ECO:0007669"/>
    <property type="project" value="UniProtKB-SubCell"/>
</dbReference>
<dbReference type="SUPFAM" id="SSF49464">
    <property type="entry name" value="Carboxypeptidase regulatory domain-like"/>
    <property type="match status" value="1"/>
</dbReference>
<dbReference type="InterPro" id="IPR008969">
    <property type="entry name" value="CarboxyPept-like_regulatory"/>
</dbReference>
<keyword evidence="7" id="KW-0732">Signal</keyword>
<evidence type="ECO:0000256" key="2">
    <source>
        <dbReference type="ARBA" id="ARBA00022448"/>
    </source>
</evidence>
<dbReference type="PANTHER" id="PTHR30069:SF46">
    <property type="entry name" value="OAR PROTEIN"/>
    <property type="match status" value="1"/>
</dbReference>
<dbReference type="Gene3D" id="2.170.130.10">
    <property type="entry name" value="TonB-dependent receptor, plug domain"/>
    <property type="match status" value="1"/>
</dbReference>
<reference evidence="9 10" key="1">
    <citation type="submission" date="2020-08" db="EMBL/GenBank/DDBJ databases">
        <title>Genomic Encyclopedia of Type Strains, Phase IV (KMG-IV): sequencing the most valuable type-strain genomes for metagenomic binning, comparative biology and taxonomic classification.</title>
        <authorList>
            <person name="Goeker M."/>
        </authorList>
    </citation>
    <scope>NUCLEOTIDE SEQUENCE [LARGE SCALE GENOMIC DNA]</scope>
    <source>
        <strain evidence="9 10">DSM 102850</strain>
    </source>
</reference>
<keyword evidence="10" id="KW-1185">Reference proteome</keyword>
<dbReference type="Gene3D" id="2.60.40.1120">
    <property type="entry name" value="Carboxypeptidase-like, regulatory domain"/>
    <property type="match status" value="1"/>
</dbReference>
<dbReference type="InterPro" id="IPR037066">
    <property type="entry name" value="Plug_dom_sf"/>
</dbReference>
<keyword evidence="9" id="KW-0675">Receptor</keyword>
<evidence type="ECO:0000256" key="3">
    <source>
        <dbReference type="ARBA" id="ARBA00022452"/>
    </source>
</evidence>
<keyword evidence="3" id="KW-1134">Transmembrane beta strand</keyword>
<accession>A0A840HY76</accession>
<dbReference type="PANTHER" id="PTHR30069">
    <property type="entry name" value="TONB-DEPENDENT OUTER MEMBRANE RECEPTOR"/>
    <property type="match status" value="1"/>
</dbReference>
<evidence type="ECO:0000313" key="9">
    <source>
        <dbReference type="EMBL" id="MBB4657806.1"/>
    </source>
</evidence>
<dbReference type="GO" id="GO:0015344">
    <property type="term" value="F:siderophore uptake transmembrane transporter activity"/>
    <property type="evidence" value="ECO:0007669"/>
    <property type="project" value="TreeGrafter"/>
</dbReference>
<dbReference type="Gene3D" id="2.40.170.20">
    <property type="entry name" value="TonB-dependent receptor, beta-barrel domain"/>
    <property type="match status" value="1"/>
</dbReference>